<dbReference type="AlphaFoldDB" id="A0A061EGC3"/>
<evidence type="ECO:0000313" key="1">
    <source>
        <dbReference type="EMBL" id="EOY03658.1"/>
    </source>
</evidence>
<dbReference type="eggNOG" id="KOG1075">
    <property type="taxonomic scope" value="Eukaryota"/>
</dbReference>
<dbReference type="HOGENOM" id="CLU_1191688_0_0_1"/>
<gene>
    <name evidence="1" type="ORF">TCM_018750</name>
</gene>
<evidence type="ECO:0008006" key="3">
    <source>
        <dbReference type="Google" id="ProtNLM"/>
    </source>
</evidence>
<reference evidence="1 2" key="1">
    <citation type="journal article" date="2013" name="Genome Biol.">
        <title>The genome sequence of the most widely cultivated cacao type and its use to identify candidate genes regulating pod color.</title>
        <authorList>
            <person name="Motamayor J.C."/>
            <person name="Mockaitis K."/>
            <person name="Schmutz J."/>
            <person name="Haiminen N."/>
            <person name="Iii D.L."/>
            <person name="Cornejo O."/>
            <person name="Findley S.D."/>
            <person name="Zheng P."/>
            <person name="Utro F."/>
            <person name="Royaert S."/>
            <person name="Saski C."/>
            <person name="Jenkins J."/>
            <person name="Podicheti R."/>
            <person name="Zhao M."/>
            <person name="Scheffler B.E."/>
            <person name="Stack J.C."/>
            <person name="Feltus F.A."/>
            <person name="Mustiga G.M."/>
            <person name="Amores F."/>
            <person name="Phillips W."/>
            <person name="Marelli J.P."/>
            <person name="May G.D."/>
            <person name="Shapiro H."/>
            <person name="Ma J."/>
            <person name="Bustamante C.D."/>
            <person name="Schnell R.J."/>
            <person name="Main D."/>
            <person name="Gilbert D."/>
            <person name="Parida L."/>
            <person name="Kuhn D.N."/>
        </authorList>
    </citation>
    <scope>NUCLEOTIDE SEQUENCE [LARGE SCALE GENOMIC DNA]</scope>
    <source>
        <strain evidence="2">cv. Matina 1-6</strain>
    </source>
</reference>
<evidence type="ECO:0000313" key="2">
    <source>
        <dbReference type="Proteomes" id="UP000026915"/>
    </source>
</evidence>
<dbReference type="InParanoid" id="A0A061EGC3"/>
<dbReference type="PANTHER" id="PTHR46890:SF48">
    <property type="entry name" value="RNA-DIRECTED DNA POLYMERASE"/>
    <property type="match status" value="1"/>
</dbReference>
<dbReference type="EMBL" id="CM001882">
    <property type="protein sequence ID" value="EOY03658.1"/>
    <property type="molecule type" value="Genomic_DNA"/>
</dbReference>
<dbReference type="Gramene" id="EOY03658">
    <property type="protein sequence ID" value="EOY03658"/>
    <property type="gene ID" value="TCM_018750"/>
</dbReference>
<accession>A0A061EGC3</accession>
<proteinExistence type="predicted"/>
<keyword evidence="2" id="KW-1185">Reference proteome</keyword>
<sequence length="233" mass="26053">MRGTNKTKPYPSYCSNTSYDNNSVNLIRAIQSVAYSSRGLKRSNSEALQVPTLQEVKEAVFNFDKNSVAGPDGFSSLLYQHGWEIIAANFLEVAQDLFDGASLPQGITSTTSFLCQKKKDAKQWFDFRPISLCTVLNKIITKLLANRLSKILLALFLKTRVDLLMVGLLVTNIIGPRVNRQTGLQNKRSLLATSHQKGGYDKDIEKLRMVVSDVIADEIVKVPFDRSRDDTAY</sequence>
<organism evidence="1 2">
    <name type="scientific">Theobroma cacao</name>
    <name type="common">Cacao</name>
    <name type="synonym">Cocoa</name>
    <dbReference type="NCBI Taxonomy" id="3641"/>
    <lineage>
        <taxon>Eukaryota</taxon>
        <taxon>Viridiplantae</taxon>
        <taxon>Streptophyta</taxon>
        <taxon>Embryophyta</taxon>
        <taxon>Tracheophyta</taxon>
        <taxon>Spermatophyta</taxon>
        <taxon>Magnoliopsida</taxon>
        <taxon>eudicotyledons</taxon>
        <taxon>Gunneridae</taxon>
        <taxon>Pentapetalae</taxon>
        <taxon>rosids</taxon>
        <taxon>malvids</taxon>
        <taxon>Malvales</taxon>
        <taxon>Malvaceae</taxon>
        <taxon>Byttnerioideae</taxon>
        <taxon>Theobroma</taxon>
    </lineage>
</organism>
<dbReference type="Proteomes" id="UP000026915">
    <property type="component" value="Chromosome 4"/>
</dbReference>
<dbReference type="PANTHER" id="PTHR46890">
    <property type="entry name" value="NON-LTR RETROLELEMENT REVERSE TRANSCRIPTASE-LIKE PROTEIN-RELATED"/>
    <property type="match status" value="1"/>
</dbReference>
<name>A0A061EGC3_THECC</name>
<protein>
    <recommendedName>
        <fullName evidence="3">Reverse transcriptase domain-containing protein</fullName>
    </recommendedName>
</protein>
<dbReference type="InterPro" id="IPR052343">
    <property type="entry name" value="Retrotransposon-Effector_Assoc"/>
</dbReference>